<dbReference type="OrthoDB" id="9792074at2"/>
<dbReference type="InterPro" id="IPR058193">
    <property type="entry name" value="VanY/YodJ_core_dom"/>
</dbReference>
<dbReference type="SUPFAM" id="SSF55166">
    <property type="entry name" value="Hedgehog/DD-peptidase"/>
    <property type="match status" value="1"/>
</dbReference>
<comment type="caution">
    <text evidence="2">The sequence shown here is derived from an EMBL/GenBank/DDBJ whole genome shotgun (WGS) entry which is preliminary data.</text>
</comment>
<dbReference type="GO" id="GO:0008233">
    <property type="term" value="F:peptidase activity"/>
    <property type="evidence" value="ECO:0007669"/>
    <property type="project" value="InterPro"/>
</dbReference>
<evidence type="ECO:0000313" key="3">
    <source>
        <dbReference type="Proteomes" id="UP000216024"/>
    </source>
</evidence>
<name>A0A267ME00_9FIRM</name>
<dbReference type="InterPro" id="IPR009045">
    <property type="entry name" value="Zn_M74/Hedgehog-like"/>
</dbReference>
<dbReference type="Pfam" id="PF02557">
    <property type="entry name" value="VanY"/>
    <property type="match status" value="1"/>
</dbReference>
<feature type="domain" description="D-alanyl-D-alanine carboxypeptidase-like core" evidence="1">
    <location>
        <begin position="2"/>
        <end position="104"/>
    </location>
</feature>
<accession>A0A267ME00</accession>
<proteinExistence type="predicted"/>
<dbReference type="Proteomes" id="UP000216024">
    <property type="component" value="Unassembled WGS sequence"/>
</dbReference>
<gene>
    <name evidence="2" type="ORF">CCE28_19655</name>
</gene>
<dbReference type="CDD" id="cd14852">
    <property type="entry name" value="LD-carboxypeptidase"/>
    <property type="match status" value="1"/>
</dbReference>
<evidence type="ECO:0000313" key="2">
    <source>
        <dbReference type="EMBL" id="PAB57148.1"/>
    </source>
</evidence>
<dbReference type="PANTHER" id="PTHR34385">
    <property type="entry name" value="D-ALANYL-D-ALANINE CARBOXYPEPTIDASE"/>
    <property type="match status" value="1"/>
</dbReference>
<dbReference type="PANTHER" id="PTHR34385:SF1">
    <property type="entry name" value="PEPTIDOGLYCAN L-ALANYL-D-GLUTAMATE ENDOPEPTIDASE CWLK"/>
    <property type="match status" value="1"/>
</dbReference>
<dbReference type="Gene3D" id="3.30.1380.10">
    <property type="match status" value="1"/>
</dbReference>
<keyword evidence="3" id="KW-1185">Reference proteome</keyword>
<reference evidence="2 3" key="1">
    <citation type="submission" date="2017-06" db="EMBL/GenBank/DDBJ databases">
        <title>Draft genome sequence of anaerobic fermentative bacterium Anaeromicrobium sediminis DY2726D isolated from West Pacific Ocean sediments.</title>
        <authorList>
            <person name="Zeng X."/>
        </authorList>
    </citation>
    <scope>NUCLEOTIDE SEQUENCE [LARGE SCALE GENOMIC DNA]</scope>
    <source>
        <strain evidence="2 3">DY2726D</strain>
    </source>
</reference>
<protein>
    <recommendedName>
        <fullName evidence="1">D-alanyl-D-alanine carboxypeptidase-like core domain-containing protein</fullName>
    </recommendedName>
</protein>
<dbReference type="GO" id="GO:0006508">
    <property type="term" value="P:proteolysis"/>
    <property type="evidence" value="ECO:0007669"/>
    <property type="project" value="InterPro"/>
</dbReference>
<dbReference type="InterPro" id="IPR003709">
    <property type="entry name" value="VanY-like_core_dom"/>
</dbReference>
<dbReference type="InterPro" id="IPR052179">
    <property type="entry name" value="DD-CPase-like"/>
</dbReference>
<dbReference type="EMBL" id="NIBG01000028">
    <property type="protein sequence ID" value="PAB57148.1"/>
    <property type="molecule type" value="Genomic_DNA"/>
</dbReference>
<dbReference type="AlphaFoldDB" id="A0A267ME00"/>
<organism evidence="2 3">
    <name type="scientific">Anaeromicrobium sediminis</name>
    <dbReference type="NCBI Taxonomy" id="1478221"/>
    <lineage>
        <taxon>Bacteria</taxon>
        <taxon>Bacillati</taxon>
        <taxon>Bacillota</taxon>
        <taxon>Clostridia</taxon>
        <taxon>Peptostreptococcales</taxon>
        <taxon>Thermotaleaceae</taxon>
        <taxon>Anaeromicrobium</taxon>
    </lineage>
</organism>
<sequence length="125" mass="14471">MAVSGYRSYNRQKSIFASDVNKYGVEKTNQFSAKPGESEHQTGLAIDVSSPAVNYRLTQSFEETKEGKWIKENAPRFGFIIRYEEGKESITGYQYEPWHLRYVGRETAKEIVNRNISFEEYLGKI</sequence>
<evidence type="ECO:0000259" key="1">
    <source>
        <dbReference type="Pfam" id="PF02557"/>
    </source>
</evidence>